<dbReference type="AlphaFoldDB" id="A0A4Y9AEF2"/>
<reference evidence="1 2" key="1">
    <citation type="submission" date="2019-03" db="EMBL/GenBank/DDBJ databases">
        <title>Genome sequence of Lentibacillus salicampi ATCC BAA-719.</title>
        <authorList>
            <person name="Maclea K.S."/>
            <person name="Simoes Junior M."/>
        </authorList>
    </citation>
    <scope>NUCLEOTIDE SEQUENCE [LARGE SCALE GENOMIC DNA]</scope>
    <source>
        <strain evidence="1 2">ATCC BAA-719</strain>
    </source>
</reference>
<organism evidence="1 2">
    <name type="scientific">Lentibacillus salicampi</name>
    <dbReference type="NCBI Taxonomy" id="175306"/>
    <lineage>
        <taxon>Bacteria</taxon>
        <taxon>Bacillati</taxon>
        <taxon>Bacillota</taxon>
        <taxon>Bacilli</taxon>
        <taxon>Bacillales</taxon>
        <taxon>Bacillaceae</taxon>
        <taxon>Lentibacillus</taxon>
    </lineage>
</organism>
<comment type="caution">
    <text evidence="1">The sequence shown here is derived from an EMBL/GenBank/DDBJ whole genome shotgun (WGS) entry which is preliminary data.</text>
</comment>
<evidence type="ECO:0000313" key="1">
    <source>
        <dbReference type="EMBL" id="TFJ94268.1"/>
    </source>
</evidence>
<dbReference type="OrthoDB" id="2967500at2"/>
<dbReference type="Pfam" id="PF19741">
    <property type="entry name" value="DUF6230"/>
    <property type="match status" value="1"/>
</dbReference>
<dbReference type="EMBL" id="SRHY01000002">
    <property type="protein sequence ID" value="TFJ94268.1"/>
    <property type="molecule type" value="Genomic_DNA"/>
</dbReference>
<accession>A0A4Y9AEF2</accession>
<evidence type="ECO:0000313" key="2">
    <source>
        <dbReference type="Proteomes" id="UP000298484"/>
    </source>
</evidence>
<proteinExistence type="predicted"/>
<name>A0A4Y9AEF2_9BACI</name>
<gene>
    <name evidence="1" type="ORF">E4U82_03150</name>
</gene>
<dbReference type="InterPro" id="IPR046198">
    <property type="entry name" value="DUF6230"/>
</dbReference>
<dbReference type="Proteomes" id="UP000298484">
    <property type="component" value="Unassembled WGS sequence"/>
</dbReference>
<sequence length="198" mass="21634">MKNEGKITVGKTLKKKFLIALLSGSLALGGLLSAFGFSGTAFAMPLGGIGDFYVEFDKLEGKGFQLLPHIGETGNSDAEPMVRNKIEDVTITNLHIYKDLPLPGDGNWVRVHIRASGPTTITGLKQDARLIDADLSFDQLEIKEQNTDDFAKNWSQNASTITIQDATLVTDYLFQEMVSLEGAKISVEKIDAPKMIEE</sequence>
<protein>
    <submittedName>
        <fullName evidence="1">Uncharacterized protein</fullName>
    </submittedName>
</protein>
<keyword evidence="2" id="KW-1185">Reference proteome</keyword>